<dbReference type="Pfam" id="PF01386">
    <property type="entry name" value="Ribosomal_L25p"/>
    <property type="match status" value="1"/>
</dbReference>
<dbReference type="GO" id="GO:0008097">
    <property type="term" value="F:5S rRNA binding"/>
    <property type="evidence" value="ECO:0007669"/>
    <property type="project" value="InterPro"/>
</dbReference>
<dbReference type="EMBL" id="JAFLRD010000004">
    <property type="protein sequence ID" value="MBO0415193.1"/>
    <property type="molecule type" value="Genomic_DNA"/>
</dbReference>
<keyword evidence="4 5" id="KW-0687">Ribonucleoprotein</keyword>
<dbReference type="GO" id="GO:0003735">
    <property type="term" value="F:structural constituent of ribosome"/>
    <property type="evidence" value="ECO:0007669"/>
    <property type="project" value="InterPro"/>
</dbReference>
<dbReference type="STRING" id="394935.GCA_000758475_00688"/>
<dbReference type="HAMAP" id="MF_01336">
    <property type="entry name" value="Ribosomal_bL25"/>
    <property type="match status" value="1"/>
</dbReference>
<evidence type="ECO:0000313" key="8">
    <source>
        <dbReference type="EMBL" id="MBO0415193.1"/>
    </source>
</evidence>
<dbReference type="GeneID" id="58561740"/>
<dbReference type="AlphaFoldDB" id="A0A1W0CMD1"/>
<proteinExistence type="inferred from homology"/>
<dbReference type="SUPFAM" id="SSF50715">
    <property type="entry name" value="Ribosomal protein L25-like"/>
    <property type="match status" value="1"/>
</dbReference>
<evidence type="ECO:0000259" key="7">
    <source>
        <dbReference type="Pfam" id="PF01386"/>
    </source>
</evidence>
<dbReference type="InterPro" id="IPR020930">
    <property type="entry name" value="Ribosomal_uL5_bac-type"/>
</dbReference>
<evidence type="ECO:0000256" key="1">
    <source>
        <dbReference type="ARBA" id="ARBA00022730"/>
    </source>
</evidence>
<keyword evidence="11" id="KW-1185">Reference proteome</keyword>
<keyword evidence="3 5" id="KW-0689">Ribosomal protein</keyword>
<dbReference type="EMBL" id="MUKV01000015">
    <property type="protein sequence ID" value="OQS38665.1"/>
    <property type="molecule type" value="Genomic_DNA"/>
</dbReference>
<gene>
    <name evidence="5 8" type="primary">rplY</name>
    <name evidence="9" type="ORF">B0T45_12880</name>
    <name evidence="8" type="ORF">J1C50_06690</name>
</gene>
<evidence type="ECO:0000313" key="10">
    <source>
        <dbReference type="Proteomes" id="UP000192721"/>
    </source>
</evidence>
<accession>A0A1W0CMD1</accession>
<dbReference type="Gene3D" id="2.40.240.10">
    <property type="entry name" value="Ribosomal Protein L25, Chain P"/>
    <property type="match status" value="1"/>
</dbReference>
<dbReference type="OrthoDB" id="9806411at2"/>
<sequence length="95" mass="10716">MSFEYTASKREESGTSASRRLRHAGQVPAVVYGASKEAVSIVLDHNTMYYALKNEAFHTSVLDLVIDGQKEQVKVAAFQMHPYKQQVMHIDFARV</sequence>
<dbReference type="Proteomes" id="UP000664349">
    <property type="component" value="Unassembled WGS sequence"/>
</dbReference>
<evidence type="ECO:0000256" key="2">
    <source>
        <dbReference type="ARBA" id="ARBA00022884"/>
    </source>
</evidence>
<dbReference type="CDD" id="cd00495">
    <property type="entry name" value="Ribosomal_L25_TL5_CTC"/>
    <property type="match status" value="1"/>
</dbReference>
<dbReference type="NCBIfam" id="NF004612">
    <property type="entry name" value="PRK05943.1"/>
    <property type="match status" value="1"/>
</dbReference>
<dbReference type="NCBIfam" id="TIGR00731">
    <property type="entry name" value="bL25_bact_ctc"/>
    <property type="match status" value="1"/>
</dbReference>
<dbReference type="GO" id="GO:0006412">
    <property type="term" value="P:translation"/>
    <property type="evidence" value="ECO:0007669"/>
    <property type="project" value="UniProtKB-UniRule"/>
</dbReference>
<evidence type="ECO:0000256" key="6">
    <source>
        <dbReference type="SAM" id="MobiDB-lite"/>
    </source>
</evidence>
<dbReference type="FunFam" id="2.40.240.10:FF:000002">
    <property type="entry name" value="50S ribosomal protein L25"/>
    <property type="match status" value="1"/>
</dbReference>
<evidence type="ECO:0000256" key="3">
    <source>
        <dbReference type="ARBA" id="ARBA00022980"/>
    </source>
</evidence>
<reference evidence="8 11" key="2">
    <citation type="submission" date="2021-03" db="EMBL/GenBank/DDBJ databases">
        <title>First Case of infection caused by Chromobacterium haemolyticum derived from water in China.</title>
        <authorList>
            <person name="Chen J."/>
            <person name="Liu C."/>
        </authorList>
    </citation>
    <scope>NUCLEOTIDE SEQUENCE [LARGE SCALE GENOMIC DNA]</scope>
    <source>
        <strain evidence="8 11">WJ-5</strain>
    </source>
</reference>
<keyword evidence="2 5" id="KW-0694">RNA-binding</keyword>
<dbReference type="InterPro" id="IPR020055">
    <property type="entry name" value="Ribosomal_bL25_short"/>
</dbReference>
<dbReference type="Proteomes" id="UP000192721">
    <property type="component" value="Unassembled WGS sequence"/>
</dbReference>
<feature type="domain" description="Large ribosomal subunit protein bL25 L25" evidence="7">
    <location>
        <begin position="7"/>
        <end position="92"/>
    </location>
</feature>
<reference evidence="9 10" key="1">
    <citation type="submission" date="2017-02" db="EMBL/GenBank/DDBJ databases">
        <title>Chromobacterium haemolyticum H5244.</title>
        <authorList>
            <person name="Gulvik C.A."/>
        </authorList>
    </citation>
    <scope>NUCLEOTIDE SEQUENCE [LARGE SCALE GENOMIC DNA]</scope>
    <source>
        <strain evidence="9 10">H5244</strain>
    </source>
</reference>
<dbReference type="InterPro" id="IPR029751">
    <property type="entry name" value="Ribosomal_L25_dom"/>
</dbReference>
<comment type="similarity">
    <text evidence="5">Belongs to the bacterial ribosomal protein bL25 family.</text>
</comment>
<comment type="function">
    <text evidence="5">This is one of the proteins that binds to the 5S RNA in the ribosome where it forms part of the central protuberance.</text>
</comment>
<evidence type="ECO:0000256" key="5">
    <source>
        <dbReference type="HAMAP-Rule" id="MF_01336"/>
    </source>
</evidence>
<dbReference type="InterPro" id="IPR020056">
    <property type="entry name" value="Rbsml_bL25/Gln-tRNA_synth_N"/>
</dbReference>
<feature type="region of interest" description="Disordered" evidence="6">
    <location>
        <begin position="1"/>
        <end position="20"/>
    </location>
</feature>
<dbReference type="InterPro" id="IPR011035">
    <property type="entry name" value="Ribosomal_bL25/Gln-tRNA_synth"/>
</dbReference>
<comment type="subunit">
    <text evidence="5">Part of the 50S ribosomal subunit; part of the 5S rRNA/L5/L18/L25 subcomplex. Contacts the 5S rRNA. Binds to the 5S rRNA independently of L5 and L18.</text>
</comment>
<evidence type="ECO:0000313" key="9">
    <source>
        <dbReference type="EMBL" id="OQS38665.1"/>
    </source>
</evidence>
<name>A0A1W0CMD1_9NEIS</name>
<evidence type="ECO:0000256" key="4">
    <source>
        <dbReference type="ARBA" id="ARBA00023274"/>
    </source>
</evidence>
<comment type="caution">
    <text evidence="9">The sequence shown here is derived from an EMBL/GenBank/DDBJ whole genome shotgun (WGS) entry which is preliminary data.</text>
</comment>
<keyword evidence="1 5" id="KW-0699">rRNA-binding</keyword>
<dbReference type="RefSeq" id="WP_043589895.1">
    <property type="nucleotide sequence ID" value="NZ_AP019312.1"/>
</dbReference>
<evidence type="ECO:0000313" key="11">
    <source>
        <dbReference type="Proteomes" id="UP000664349"/>
    </source>
</evidence>
<dbReference type="PANTHER" id="PTHR33284">
    <property type="entry name" value="RIBOSOMAL PROTEIN L25/GLN-TRNA SYNTHETASE, ANTI-CODON-BINDING DOMAIN-CONTAINING PROTEIN"/>
    <property type="match status" value="1"/>
</dbReference>
<dbReference type="GO" id="GO:0022625">
    <property type="term" value="C:cytosolic large ribosomal subunit"/>
    <property type="evidence" value="ECO:0007669"/>
    <property type="project" value="TreeGrafter"/>
</dbReference>
<dbReference type="PANTHER" id="PTHR33284:SF1">
    <property type="entry name" value="RIBOSOMAL PROTEIN L25_GLN-TRNA SYNTHETASE, ANTI-CODON-BINDING DOMAIN-CONTAINING PROTEIN"/>
    <property type="match status" value="1"/>
</dbReference>
<dbReference type="InterPro" id="IPR001021">
    <property type="entry name" value="Ribosomal_bL25_long"/>
</dbReference>
<protein>
    <recommendedName>
        <fullName evidence="5">Large ribosomal subunit protein bL25</fullName>
    </recommendedName>
</protein>
<organism evidence="9 10">
    <name type="scientific">Chromobacterium haemolyticum</name>
    <dbReference type="NCBI Taxonomy" id="394935"/>
    <lineage>
        <taxon>Bacteria</taxon>
        <taxon>Pseudomonadati</taxon>
        <taxon>Pseudomonadota</taxon>
        <taxon>Betaproteobacteria</taxon>
        <taxon>Neisseriales</taxon>
        <taxon>Chromobacteriaceae</taxon>
        <taxon>Chromobacterium</taxon>
    </lineage>
</organism>